<dbReference type="GO" id="GO:0016787">
    <property type="term" value="F:hydrolase activity"/>
    <property type="evidence" value="ECO:0007669"/>
    <property type="project" value="InterPro"/>
</dbReference>
<evidence type="ECO:0000313" key="4">
    <source>
        <dbReference type="Proteomes" id="UP000667650"/>
    </source>
</evidence>
<dbReference type="PANTHER" id="PTHR46623:SF6">
    <property type="entry name" value="ALPHA_BETA-HYDROLASES SUPERFAMILY PROTEIN"/>
    <property type="match status" value="1"/>
</dbReference>
<evidence type="ECO:0000313" key="3">
    <source>
        <dbReference type="EMBL" id="NAY92192.1"/>
    </source>
</evidence>
<dbReference type="Gene3D" id="3.40.50.1820">
    <property type="entry name" value="alpha/beta hydrolase"/>
    <property type="match status" value="1"/>
</dbReference>
<reference evidence="3" key="1">
    <citation type="submission" date="2020-01" db="EMBL/GenBank/DDBJ databases">
        <title>Muricauda ochracea sp. nov., isolated from a tidal flat of Garorim bay in Korea.</title>
        <authorList>
            <person name="Kim D."/>
            <person name="Yoo Y."/>
            <person name="Kim J.-J."/>
        </authorList>
    </citation>
    <scope>NUCLEOTIDE SEQUENCE</scope>
    <source>
        <strain evidence="3">JGD-17</strain>
    </source>
</reference>
<sequence>MKKIILLFLPVVLSCTLSNHLQAQPRDDYDQKTVELNSTSFYYYETSTDSKYVVLLFHDWFGVSDLSFEIGDLLKKNGYNVIIMDLYKGKSATTNQEAGTLMNSIDQANVWNYIDQVVTMAYESYDKIIFWGFSLGTVAASNTAIKHHDVADGLILFYGNVTQEESQLAKITFPTLMVMGSEDNPARAIDFFNSVNKLSGTATLFIYPRAKHAFAQKLFNDGANYDIKAKEASLKVVSTFLSQIE</sequence>
<dbReference type="EMBL" id="JAAABI010000002">
    <property type="protein sequence ID" value="NAY92192.1"/>
    <property type="molecule type" value="Genomic_DNA"/>
</dbReference>
<feature type="domain" description="Dienelactone hydrolase" evidence="2">
    <location>
        <begin position="46"/>
        <end position="243"/>
    </location>
</feature>
<dbReference type="PANTHER" id="PTHR46623">
    <property type="entry name" value="CARBOXYMETHYLENEBUTENOLIDASE-RELATED"/>
    <property type="match status" value="1"/>
</dbReference>
<evidence type="ECO:0000256" key="1">
    <source>
        <dbReference type="SAM" id="SignalP"/>
    </source>
</evidence>
<accession>A0A964TC79</accession>
<dbReference type="InterPro" id="IPR002925">
    <property type="entry name" value="Dienelactn_hydro"/>
</dbReference>
<dbReference type="InterPro" id="IPR029058">
    <property type="entry name" value="AB_hydrolase_fold"/>
</dbReference>
<gene>
    <name evidence="3" type="ORF">GTQ34_09695</name>
</gene>
<feature type="signal peptide" evidence="1">
    <location>
        <begin position="1"/>
        <end position="23"/>
    </location>
</feature>
<comment type="caution">
    <text evidence="3">The sequence shown here is derived from an EMBL/GenBank/DDBJ whole genome shotgun (WGS) entry which is preliminary data.</text>
</comment>
<dbReference type="InterPro" id="IPR051049">
    <property type="entry name" value="Dienelactone_hydrolase-like"/>
</dbReference>
<dbReference type="SUPFAM" id="SSF53474">
    <property type="entry name" value="alpha/beta-Hydrolases"/>
    <property type="match status" value="1"/>
</dbReference>
<evidence type="ECO:0000259" key="2">
    <source>
        <dbReference type="Pfam" id="PF01738"/>
    </source>
</evidence>
<proteinExistence type="predicted"/>
<name>A0A964TC79_9FLAO</name>
<keyword evidence="1" id="KW-0732">Signal</keyword>
<feature type="chain" id="PRO_5037904606" description="Dienelactone hydrolase domain-containing protein" evidence="1">
    <location>
        <begin position="24"/>
        <end position="245"/>
    </location>
</feature>
<dbReference type="Proteomes" id="UP000667650">
    <property type="component" value="Unassembled WGS sequence"/>
</dbReference>
<dbReference type="Pfam" id="PF01738">
    <property type="entry name" value="DLH"/>
    <property type="match status" value="1"/>
</dbReference>
<organism evidence="3 4">
    <name type="scientific">Flagellimonas ochracea</name>
    <dbReference type="NCBI Taxonomy" id="2696472"/>
    <lineage>
        <taxon>Bacteria</taxon>
        <taxon>Pseudomonadati</taxon>
        <taxon>Bacteroidota</taxon>
        <taxon>Flavobacteriia</taxon>
        <taxon>Flavobacteriales</taxon>
        <taxon>Flavobacteriaceae</taxon>
        <taxon>Flagellimonas</taxon>
    </lineage>
</organism>
<dbReference type="AlphaFoldDB" id="A0A964TC79"/>
<protein>
    <recommendedName>
        <fullName evidence="2">Dienelactone hydrolase domain-containing protein</fullName>
    </recommendedName>
</protein>
<dbReference type="PROSITE" id="PS51257">
    <property type="entry name" value="PROKAR_LIPOPROTEIN"/>
    <property type="match status" value="1"/>
</dbReference>
<dbReference type="RefSeq" id="WP_166523578.1">
    <property type="nucleotide sequence ID" value="NZ_JAAABI010000002.1"/>
</dbReference>
<keyword evidence="4" id="KW-1185">Reference proteome</keyword>